<dbReference type="AlphaFoldDB" id="R7TPG4"/>
<accession>R7TPG4</accession>
<dbReference type="HOGENOM" id="CLU_988907_0_0_1"/>
<dbReference type="STRING" id="283909.R7TPG4"/>
<dbReference type="OrthoDB" id="10021899at2759"/>
<feature type="non-terminal residue" evidence="1">
    <location>
        <position position="282"/>
    </location>
</feature>
<name>R7TPG4_CAPTE</name>
<dbReference type="EMBL" id="AMQN01029825">
    <property type="status" value="NOT_ANNOTATED_CDS"/>
    <property type="molecule type" value="Genomic_DNA"/>
</dbReference>
<evidence type="ECO:0000313" key="2">
    <source>
        <dbReference type="EnsemblMetazoa" id="CapteP209159"/>
    </source>
</evidence>
<organism evidence="1">
    <name type="scientific">Capitella teleta</name>
    <name type="common">Polychaete worm</name>
    <dbReference type="NCBI Taxonomy" id="283909"/>
    <lineage>
        <taxon>Eukaryota</taxon>
        <taxon>Metazoa</taxon>
        <taxon>Spiralia</taxon>
        <taxon>Lophotrochozoa</taxon>
        <taxon>Annelida</taxon>
        <taxon>Polychaeta</taxon>
        <taxon>Sedentaria</taxon>
        <taxon>Scolecida</taxon>
        <taxon>Capitellidae</taxon>
        <taxon>Capitella</taxon>
    </lineage>
</organism>
<sequence>MPTAILCRPWRSRSRVGEWEFEFTTNDQIQTFSYTVEVKSADLSTKAIAIDTIWKSGGPENVTSTKETQKVYATVGQGSSPVLNSLVSARIIRPNGTDLTIKLKDDGLGGDSFANDGIYSADFVEYTENGRYGVQTTVEGNKNTATNTDAILGIGGSEENKSGLKSTGKFQRSALGQSFQVVSYVPGPGGKNYPPNRIKDLIAREYDQELFTVTLEWTAVGEHASIGTASEYELRYGLNGADIRKDFLNMTLVSNEMIINGADLNDPRPSGQREVFKIDLPS</sequence>
<dbReference type="EMBL" id="KB309765">
    <property type="protein sequence ID" value="ELT93396.1"/>
    <property type="molecule type" value="Genomic_DNA"/>
</dbReference>
<reference evidence="1 3" key="2">
    <citation type="journal article" date="2013" name="Nature">
        <title>Insights into bilaterian evolution from three spiralian genomes.</title>
        <authorList>
            <person name="Simakov O."/>
            <person name="Marletaz F."/>
            <person name="Cho S.J."/>
            <person name="Edsinger-Gonzales E."/>
            <person name="Havlak P."/>
            <person name="Hellsten U."/>
            <person name="Kuo D.H."/>
            <person name="Larsson T."/>
            <person name="Lv J."/>
            <person name="Arendt D."/>
            <person name="Savage R."/>
            <person name="Osoegawa K."/>
            <person name="de Jong P."/>
            <person name="Grimwood J."/>
            <person name="Chapman J.A."/>
            <person name="Shapiro H."/>
            <person name="Aerts A."/>
            <person name="Otillar R.P."/>
            <person name="Terry A.Y."/>
            <person name="Boore J.L."/>
            <person name="Grigoriev I.V."/>
            <person name="Lindberg D.R."/>
            <person name="Seaver E.C."/>
            <person name="Weisblat D.A."/>
            <person name="Putnam N.H."/>
            <person name="Rokhsar D.S."/>
        </authorList>
    </citation>
    <scope>NUCLEOTIDE SEQUENCE</scope>
    <source>
        <strain evidence="1 3">I ESC-2004</strain>
    </source>
</reference>
<evidence type="ECO:0000313" key="3">
    <source>
        <dbReference type="Proteomes" id="UP000014760"/>
    </source>
</evidence>
<gene>
    <name evidence="1" type="ORF">CAPTEDRAFT_209159</name>
</gene>
<evidence type="ECO:0000313" key="1">
    <source>
        <dbReference type="EMBL" id="ELT93396.1"/>
    </source>
</evidence>
<dbReference type="OMA" id="NFGFKPG"/>
<reference evidence="2" key="3">
    <citation type="submission" date="2015-06" db="UniProtKB">
        <authorList>
            <consortium name="EnsemblMetazoa"/>
        </authorList>
    </citation>
    <scope>IDENTIFICATION</scope>
</reference>
<protein>
    <submittedName>
        <fullName evidence="1 2">Uncharacterized protein</fullName>
    </submittedName>
</protein>
<keyword evidence="3" id="KW-1185">Reference proteome</keyword>
<dbReference type="Proteomes" id="UP000014760">
    <property type="component" value="Unassembled WGS sequence"/>
</dbReference>
<dbReference type="NCBIfam" id="NF041940">
    <property type="entry name" value="choice_anch_X"/>
    <property type="match status" value="1"/>
</dbReference>
<dbReference type="EnsemblMetazoa" id="CapteT209159">
    <property type="protein sequence ID" value="CapteP209159"/>
    <property type="gene ID" value="CapteG209159"/>
</dbReference>
<proteinExistence type="predicted"/>
<reference evidence="3" key="1">
    <citation type="submission" date="2012-12" db="EMBL/GenBank/DDBJ databases">
        <authorList>
            <person name="Hellsten U."/>
            <person name="Grimwood J."/>
            <person name="Chapman J.A."/>
            <person name="Shapiro H."/>
            <person name="Aerts A."/>
            <person name="Otillar R.P."/>
            <person name="Terry A.Y."/>
            <person name="Boore J.L."/>
            <person name="Simakov O."/>
            <person name="Marletaz F."/>
            <person name="Cho S.-J."/>
            <person name="Edsinger-Gonzales E."/>
            <person name="Havlak P."/>
            <person name="Kuo D.-H."/>
            <person name="Larsson T."/>
            <person name="Lv J."/>
            <person name="Arendt D."/>
            <person name="Savage R."/>
            <person name="Osoegawa K."/>
            <person name="de Jong P."/>
            <person name="Lindberg D.R."/>
            <person name="Seaver E.C."/>
            <person name="Weisblat D.A."/>
            <person name="Putnam N.H."/>
            <person name="Grigoriev I.V."/>
            <person name="Rokhsar D.S."/>
        </authorList>
    </citation>
    <scope>NUCLEOTIDE SEQUENCE</scope>
    <source>
        <strain evidence="3">I ESC-2004</strain>
    </source>
</reference>